<name>A0A7C9R6X0_9HYPH</name>
<sequence>MIPISLGTTSRSGGGIEMHILRHARIAAVTACLAGMAGSLPGAAYAETASPPASKIWDGLKPDVFGDRAIKLDTGVIRLEAPKRAQDAALVPIDIYIDPAKAPDGVKAITVIVDVNPAPVAATFQFGKDSGITHLATRMRVNDYSYIRAIAETQDGELHMVQTYVKASGGCSAPAVKNADEAKKTMGQMKLRQFAEDASSGAKVPELQLMIRHPNNSGLQKDPVTQYFIPPHFVQKLLISQGNRQILSMEGGISISEDPNFRFDYKPAGSDEIRVEATDTDGNVFRNQWPLEATGL</sequence>
<accession>A0A7C9R6X0</accession>
<evidence type="ECO:0000313" key="4">
    <source>
        <dbReference type="Proteomes" id="UP000481252"/>
    </source>
</evidence>
<dbReference type="InterPro" id="IPR030831">
    <property type="entry name" value="Fuse-rel_SoxYZ"/>
</dbReference>
<comment type="caution">
    <text evidence="3">The sequence shown here is derived from an EMBL/GenBank/DDBJ whole genome shotgun (WGS) entry which is preliminary data.</text>
</comment>
<dbReference type="EMBL" id="JAAKZG010000003">
    <property type="protein sequence ID" value="NGN41316.1"/>
    <property type="molecule type" value="Genomic_DNA"/>
</dbReference>
<evidence type="ECO:0000313" key="3">
    <source>
        <dbReference type="EMBL" id="NGN41316.1"/>
    </source>
</evidence>
<evidence type="ECO:0000259" key="1">
    <source>
        <dbReference type="Pfam" id="PF08770"/>
    </source>
</evidence>
<dbReference type="InterPro" id="IPR014756">
    <property type="entry name" value="Ig_E-set"/>
</dbReference>
<proteinExistence type="predicted"/>
<feature type="domain" description="Ig-like SoxY" evidence="2">
    <location>
        <begin position="63"/>
        <end position="171"/>
    </location>
</feature>
<dbReference type="InterPro" id="IPR014880">
    <property type="entry name" value="SoxZ_dom"/>
</dbReference>
<dbReference type="InterPro" id="IPR013783">
    <property type="entry name" value="Ig-like_fold"/>
</dbReference>
<dbReference type="Pfam" id="PF08770">
    <property type="entry name" value="SoxZ"/>
    <property type="match status" value="1"/>
</dbReference>
<keyword evidence="4" id="KW-1185">Reference proteome</keyword>
<protein>
    <submittedName>
        <fullName evidence="3">Quinoprotein dehydrogenase-associated SoxYZ-like carrier</fullName>
    </submittedName>
</protein>
<dbReference type="SUPFAM" id="SSF81296">
    <property type="entry name" value="E set domains"/>
    <property type="match status" value="1"/>
</dbReference>
<feature type="domain" description="Sulphur oxidation protein SoxZ" evidence="1">
    <location>
        <begin position="202"/>
        <end position="288"/>
    </location>
</feature>
<reference evidence="3 4" key="1">
    <citation type="submission" date="2020-02" db="EMBL/GenBank/DDBJ databases">
        <title>Genome sequence of the type strain CGMCC 1.15528 of Mesorhizobium zhangyense.</title>
        <authorList>
            <person name="Gao J."/>
            <person name="Sun J."/>
        </authorList>
    </citation>
    <scope>NUCLEOTIDE SEQUENCE [LARGE SCALE GENOMIC DNA]</scope>
    <source>
        <strain evidence="3 4">CGMCC 1.15528</strain>
    </source>
</reference>
<dbReference type="Gene3D" id="2.60.40.2470">
    <property type="entry name" value="SoxY domain"/>
    <property type="match status" value="1"/>
</dbReference>
<dbReference type="InterPro" id="IPR032711">
    <property type="entry name" value="SoxY"/>
</dbReference>
<organism evidence="3 4">
    <name type="scientific">Mesorhizobium zhangyense</name>
    <dbReference type="NCBI Taxonomy" id="1776730"/>
    <lineage>
        <taxon>Bacteria</taxon>
        <taxon>Pseudomonadati</taxon>
        <taxon>Pseudomonadota</taxon>
        <taxon>Alphaproteobacteria</taxon>
        <taxon>Hyphomicrobiales</taxon>
        <taxon>Phyllobacteriaceae</taxon>
        <taxon>Mesorhizobium</taxon>
    </lineage>
</organism>
<gene>
    <name evidence="3" type="ORF">G6N74_09585</name>
</gene>
<dbReference type="Gene3D" id="2.60.40.10">
    <property type="entry name" value="Immunoglobulins"/>
    <property type="match status" value="1"/>
</dbReference>
<dbReference type="InterPro" id="IPR038162">
    <property type="entry name" value="SoxY_sf"/>
</dbReference>
<evidence type="ECO:0000259" key="2">
    <source>
        <dbReference type="Pfam" id="PF13501"/>
    </source>
</evidence>
<dbReference type="AlphaFoldDB" id="A0A7C9R6X0"/>
<dbReference type="Proteomes" id="UP000481252">
    <property type="component" value="Unassembled WGS sequence"/>
</dbReference>
<dbReference type="Pfam" id="PF13501">
    <property type="entry name" value="SoxY"/>
    <property type="match status" value="1"/>
</dbReference>
<dbReference type="NCBIfam" id="TIGR04557">
    <property type="entry name" value="fuse_rel_SoxYZ"/>
    <property type="match status" value="1"/>
</dbReference>